<dbReference type="GO" id="GO:0034993">
    <property type="term" value="C:meiotic nuclear membrane microtubule tethering complex"/>
    <property type="evidence" value="ECO:0007669"/>
    <property type="project" value="TreeGrafter"/>
</dbReference>
<feature type="compositionally biased region" description="Polar residues" evidence="7">
    <location>
        <begin position="170"/>
        <end position="189"/>
    </location>
</feature>
<dbReference type="Pfam" id="PF07738">
    <property type="entry name" value="Sad1_UNC"/>
    <property type="match status" value="1"/>
</dbReference>
<keyword evidence="3 8" id="KW-1133">Transmembrane helix</keyword>
<feature type="region of interest" description="Disordered" evidence="7">
    <location>
        <begin position="227"/>
        <end position="246"/>
    </location>
</feature>
<dbReference type="GO" id="GO:0043495">
    <property type="term" value="F:protein-membrane adaptor activity"/>
    <property type="evidence" value="ECO:0007669"/>
    <property type="project" value="TreeGrafter"/>
</dbReference>
<evidence type="ECO:0000313" key="11">
    <source>
        <dbReference type="Proteomes" id="UP000663879"/>
    </source>
</evidence>
<keyword evidence="5 8" id="KW-0472">Membrane</keyword>
<dbReference type="EMBL" id="CAJNOC010000797">
    <property type="protein sequence ID" value="CAF0803999.1"/>
    <property type="molecule type" value="Genomic_DNA"/>
</dbReference>
<dbReference type="FunFam" id="2.60.120.260:FF:000009">
    <property type="entry name" value="SUN domain-containing protein 1 isoform X1"/>
    <property type="match status" value="1"/>
</dbReference>
<feature type="region of interest" description="Disordered" evidence="7">
    <location>
        <begin position="1"/>
        <end position="39"/>
    </location>
</feature>
<evidence type="ECO:0000313" key="10">
    <source>
        <dbReference type="EMBL" id="CAF0803999.1"/>
    </source>
</evidence>
<keyword evidence="4 6" id="KW-0175">Coiled coil</keyword>
<evidence type="ECO:0000256" key="6">
    <source>
        <dbReference type="SAM" id="Coils"/>
    </source>
</evidence>
<comment type="subcellular location">
    <subcellularLocation>
        <location evidence="1">Membrane</location>
    </subcellularLocation>
</comment>
<protein>
    <recommendedName>
        <fullName evidence="9">SUN domain-containing protein</fullName>
    </recommendedName>
</protein>
<gene>
    <name evidence="10" type="ORF">OXX778_LOCUS6622</name>
</gene>
<sequence length="724" mass="82842">MENSTFGTMGTKTPANLLKQQSSEKNLQTSTPCHENQNILPSHSSMHELILNGSGINSASNSNRNLSVLGNNKNINNVSASHNPNSSNDGISFQRVKKAFYEPADELLKQKENMLQHLKSIDLSKYSFPNENKPKTDYTYAKSSSYLKECKDQANDNIEMPNLCRRPRRSPQNSFNQSASQSTLNKTDSPPTPEESLAKSKENLKFYEKIKSFVIPGADKTLNRSLGRELDDTDMNRPPARLVSESSSSVSTGSAFITTRSQIYQSESTASAPPIQPIQTLPLHKTSSKKCFYGFPFFLLLLFLTPFFLYGLNKIDQENNLYDNINENYLEKYLNFKINEEKIDLYRMEINRLSNNMKQFFENFTNYFPQIFSMVKNKTSLITEKMIDYKDATIGGFDVVKNYLQKEADDLTKSLEDIKERVLYETMSSDNTKLNDVDLVNKIDQIFNYTLTLMSNKLADQLIESKQSYESELKQVKEVLKELDSRYKNLVNQIQKKDLEFKDNSPIVSFQKIEEYINKSFYLYNADKTGMTDFASESVGGSIMFTKCTEDYVDNSRWITVMNLPITRVGVSPRVVIQGSMQPGNCWAFKGSKGDLFIKLAARITPTSFSLEHIPKELSLTGLIDSAPQNFSVYGYESKDYINDDVKLLLGNYRYDNESINTLQFFSVQNHYNKPISVVELKIESNSGNKEFTCLYKFRVHGKLYKNEQEKLTQGQTNENRNEF</sequence>
<keyword evidence="2 8" id="KW-0812">Transmembrane</keyword>
<feature type="coiled-coil region" evidence="6">
    <location>
        <begin position="459"/>
        <end position="500"/>
    </location>
</feature>
<evidence type="ECO:0000256" key="3">
    <source>
        <dbReference type="ARBA" id="ARBA00022989"/>
    </source>
</evidence>
<dbReference type="PROSITE" id="PS51469">
    <property type="entry name" value="SUN"/>
    <property type="match status" value="1"/>
</dbReference>
<reference evidence="10" key="1">
    <citation type="submission" date="2021-02" db="EMBL/GenBank/DDBJ databases">
        <authorList>
            <person name="Nowell W R."/>
        </authorList>
    </citation>
    <scope>NUCLEOTIDE SEQUENCE</scope>
    <source>
        <strain evidence="10">Ploen Becks lab</strain>
    </source>
</reference>
<name>A0A813T2Y9_9BILA</name>
<organism evidence="10 11">
    <name type="scientific">Brachionus calyciflorus</name>
    <dbReference type="NCBI Taxonomy" id="104777"/>
    <lineage>
        <taxon>Eukaryota</taxon>
        <taxon>Metazoa</taxon>
        <taxon>Spiralia</taxon>
        <taxon>Gnathifera</taxon>
        <taxon>Rotifera</taxon>
        <taxon>Eurotatoria</taxon>
        <taxon>Monogononta</taxon>
        <taxon>Pseudotrocha</taxon>
        <taxon>Ploima</taxon>
        <taxon>Brachionidae</taxon>
        <taxon>Brachionus</taxon>
    </lineage>
</organism>
<dbReference type="Gene3D" id="2.60.120.260">
    <property type="entry name" value="Galactose-binding domain-like"/>
    <property type="match status" value="1"/>
</dbReference>
<feature type="region of interest" description="Disordered" evidence="7">
    <location>
        <begin position="161"/>
        <end position="197"/>
    </location>
</feature>
<evidence type="ECO:0000256" key="8">
    <source>
        <dbReference type="SAM" id="Phobius"/>
    </source>
</evidence>
<evidence type="ECO:0000256" key="4">
    <source>
        <dbReference type="ARBA" id="ARBA00023054"/>
    </source>
</evidence>
<keyword evidence="11" id="KW-1185">Reference proteome</keyword>
<evidence type="ECO:0000259" key="9">
    <source>
        <dbReference type="PROSITE" id="PS51469"/>
    </source>
</evidence>
<feature type="transmembrane region" description="Helical" evidence="8">
    <location>
        <begin position="291"/>
        <end position="312"/>
    </location>
</feature>
<dbReference type="PANTHER" id="PTHR12911:SF8">
    <property type="entry name" value="KLAROID PROTEIN-RELATED"/>
    <property type="match status" value="1"/>
</dbReference>
<dbReference type="InterPro" id="IPR012919">
    <property type="entry name" value="SUN_dom"/>
</dbReference>
<proteinExistence type="predicted"/>
<dbReference type="InterPro" id="IPR045119">
    <property type="entry name" value="SUN1-5"/>
</dbReference>
<evidence type="ECO:0000256" key="5">
    <source>
        <dbReference type="ARBA" id="ARBA00023136"/>
    </source>
</evidence>
<dbReference type="PANTHER" id="PTHR12911">
    <property type="entry name" value="SAD1/UNC-84-LIKE PROTEIN-RELATED"/>
    <property type="match status" value="1"/>
</dbReference>
<comment type="caution">
    <text evidence="10">The sequence shown here is derived from an EMBL/GenBank/DDBJ whole genome shotgun (WGS) entry which is preliminary data.</text>
</comment>
<dbReference type="Proteomes" id="UP000663879">
    <property type="component" value="Unassembled WGS sequence"/>
</dbReference>
<accession>A0A813T2Y9</accession>
<evidence type="ECO:0000256" key="7">
    <source>
        <dbReference type="SAM" id="MobiDB-lite"/>
    </source>
</evidence>
<feature type="domain" description="SUN" evidence="9">
    <location>
        <begin position="540"/>
        <end position="705"/>
    </location>
</feature>
<dbReference type="OrthoDB" id="342281at2759"/>
<evidence type="ECO:0000256" key="1">
    <source>
        <dbReference type="ARBA" id="ARBA00004370"/>
    </source>
</evidence>
<dbReference type="AlphaFoldDB" id="A0A813T2Y9"/>
<evidence type="ECO:0000256" key="2">
    <source>
        <dbReference type="ARBA" id="ARBA00022692"/>
    </source>
</evidence>